<organism evidence="2 3">
    <name type="scientific">Pisolithus tinctorius Marx 270</name>
    <dbReference type="NCBI Taxonomy" id="870435"/>
    <lineage>
        <taxon>Eukaryota</taxon>
        <taxon>Fungi</taxon>
        <taxon>Dikarya</taxon>
        <taxon>Basidiomycota</taxon>
        <taxon>Agaricomycotina</taxon>
        <taxon>Agaricomycetes</taxon>
        <taxon>Agaricomycetidae</taxon>
        <taxon>Boletales</taxon>
        <taxon>Sclerodermatineae</taxon>
        <taxon>Pisolithaceae</taxon>
        <taxon>Pisolithus</taxon>
    </lineage>
</organism>
<evidence type="ECO:0000256" key="1">
    <source>
        <dbReference type="SAM" id="MobiDB-lite"/>
    </source>
</evidence>
<dbReference type="AlphaFoldDB" id="A0A0C3PZI8"/>
<name>A0A0C3PZI8_PISTI</name>
<feature type="compositionally biased region" description="Basic and acidic residues" evidence="1">
    <location>
        <begin position="11"/>
        <end position="29"/>
    </location>
</feature>
<gene>
    <name evidence="2" type="ORF">M404DRAFT_991575</name>
</gene>
<feature type="compositionally biased region" description="Polar residues" evidence="1">
    <location>
        <begin position="1"/>
        <end position="10"/>
    </location>
</feature>
<feature type="region of interest" description="Disordered" evidence="1">
    <location>
        <begin position="1"/>
        <end position="51"/>
    </location>
</feature>
<protein>
    <submittedName>
        <fullName evidence="2">Uncharacterized protein</fullName>
    </submittedName>
</protein>
<keyword evidence="3" id="KW-1185">Reference proteome</keyword>
<proteinExistence type="predicted"/>
<reference evidence="3" key="2">
    <citation type="submission" date="2015-01" db="EMBL/GenBank/DDBJ databases">
        <title>Evolutionary Origins and Diversification of the Mycorrhizal Mutualists.</title>
        <authorList>
            <consortium name="DOE Joint Genome Institute"/>
            <consortium name="Mycorrhizal Genomics Consortium"/>
            <person name="Kohler A."/>
            <person name="Kuo A."/>
            <person name="Nagy L.G."/>
            <person name="Floudas D."/>
            <person name="Copeland A."/>
            <person name="Barry K.W."/>
            <person name="Cichocki N."/>
            <person name="Veneault-Fourrey C."/>
            <person name="LaButti K."/>
            <person name="Lindquist E.A."/>
            <person name="Lipzen A."/>
            <person name="Lundell T."/>
            <person name="Morin E."/>
            <person name="Murat C."/>
            <person name="Riley R."/>
            <person name="Ohm R."/>
            <person name="Sun H."/>
            <person name="Tunlid A."/>
            <person name="Henrissat B."/>
            <person name="Grigoriev I.V."/>
            <person name="Hibbett D.S."/>
            <person name="Martin F."/>
        </authorList>
    </citation>
    <scope>NUCLEOTIDE SEQUENCE [LARGE SCALE GENOMIC DNA]</scope>
    <source>
        <strain evidence="3">Marx 270</strain>
    </source>
</reference>
<evidence type="ECO:0000313" key="3">
    <source>
        <dbReference type="Proteomes" id="UP000054217"/>
    </source>
</evidence>
<dbReference type="EMBL" id="KN831944">
    <property type="protein sequence ID" value="KIO14834.1"/>
    <property type="molecule type" value="Genomic_DNA"/>
</dbReference>
<dbReference type="Proteomes" id="UP000054217">
    <property type="component" value="Unassembled WGS sequence"/>
</dbReference>
<evidence type="ECO:0000313" key="2">
    <source>
        <dbReference type="EMBL" id="KIO14834.1"/>
    </source>
</evidence>
<dbReference type="InParanoid" id="A0A0C3PZI8"/>
<accession>A0A0C3PZI8</accession>
<reference evidence="2 3" key="1">
    <citation type="submission" date="2014-04" db="EMBL/GenBank/DDBJ databases">
        <authorList>
            <consortium name="DOE Joint Genome Institute"/>
            <person name="Kuo A."/>
            <person name="Kohler A."/>
            <person name="Costa M.D."/>
            <person name="Nagy L.G."/>
            <person name="Floudas D."/>
            <person name="Copeland A."/>
            <person name="Barry K.W."/>
            <person name="Cichocki N."/>
            <person name="Veneault-Fourrey C."/>
            <person name="LaButti K."/>
            <person name="Lindquist E.A."/>
            <person name="Lipzen A."/>
            <person name="Lundell T."/>
            <person name="Morin E."/>
            <person name="Murat C."/>
            <person name="Sun H."/>
            <person name="Tunlid A."/>
            <person name="Henrissat B."/>
            <person name="Grigoriev I.V."/>
            <person name="Hibbett D.S."/>
            <person name="Martin F."/>
            <person name="Nordberg H.P."/>
            <person name="Cantor M.N."/>
            <person name="Hua S.X."/>
        </authorList>
    </citation>
    <scope>NUCLEOTIDE SEQUENCE [LARGE SCALE GENOMIC DNA]</scope>
    <source>
        <strain evidence="2 3">Marx 270</strain>
    </source>
</reference>
<dbReference type="HOGENOM" id="CLU_2905075_0_0_1"/>
<sequence length="62" mass="7217">MSHSTQAQSHQDCDWSQDLRKGLKRERSQESTSRLHKPRMSHSTQARSHQDLSAHCTVILYL</sequence>